<dbReference type="Proteomes" id="UP000499080">
    <property type="component" value="Unassembled WGS sequence"/>
</dbReference>
<comment type="subcellular location">
    <subcellularLocation>
        <location evidence="1">Cell membrane</location>
        <topology evidence="1">Multi-pass membrane protein</topology>
    </subcellularLocation>
</comment>
<dbReference type="OrthoDB" id="6435638at2759"/>
<dbReference type="GO" id="GO:0005886">
    <property type="term" value="C:plasma membrane"/>
    <property type="evidence" value="ECO:0007669"/>
    <property type="project" value="UniProtKB-SubCell"/>
</dbReference>
<evidence type="ECO:0000256" key="1">
    <source>
        <dbReference type="ARBA" id="ARBA00004651"/>
    </source>
</evidence>
<evidence type="ECO:0000256" key="9">
    <source>
        <dbReference type="ARBA" id="ARBA00023224"/>
    </source>
</evidence>
<feature type="compositionally biased region" description="Polar residues" evidence="10">
    <location>
        <begin position="105"/>
        <end position="123"/>
    </location>
</feature>
<keyword evidence="6" id="KW-0297">G-protein coupled receptor</keyword>
<dbReference type="AlphaFoldDB" id="A0A4Y2E9P9"/>
<feature type="region of interest" description="Disordered" evidence="10">
    <location>
        <begin position="103"/>
        <end position="123"/>
    </location>
</feature>
<accession>A0A4Y2E9P9</accession>
<feature type="region of interest" description="Disordered" evidence="10">
    <location>
        <begin position="343"/>
        <end position="363"/>
    </location>
</feature>
<dbReference type="SUPFAM" id="SSF81321">
    <property type="entry name" value="Family A G protein-coupled receptor-like"/>
    <property type="match status" value="1"/>
</dbReference>
<feature type="chain" id="PRO_5021449864" evidence="12">
    <location>
        <begin position="18"/>
        <end position="380"/>
    </location>
</feature>
<reference evidence="14 15" key="1">
    <citation type="journal article" date="2019" name="Sci. Rep.">
        <title>Orb-weaving spider Araneus ventricosus genome elucidates the spidroin gene catalogue.</title>
        <authorList>
            <person name="Kono N."/>
            <person name="Nakamura H."/>
            <person name="Ohtoshi R."/>
            <person name="Moran D.A.P."/>
            <person name="Shinohara A."/>
            <person name="Yoshida Y."/>
            <person name="Fujiwara M."/>
            <person name="Mori M."/>
            <person name="Tomita M."/>
            <person name="Arakawa K."/>
        </authorList>
    </citation>
    <scope>NUCLEOTIDE SEQUENCE [LARGE SCALE GENOMIC DNA]</scope>
</reference>
<evidence type="ECO:0000256" key="3">
    <source>
        <dbReference type="ARBA" id="ARBA00022475"/>
    </source>
</evidence>
<dbReference type="InterPro" id="IPR000276">
    <property type="entry name" value="GPCR_Rhodpsn"/>
</dbReference>
<evidence type="ECO:0000256" key="5">
    <source>
        <dbReference type="ARBA" id="ARBA00022989"/>
    </source>
</evidence>
<dbReference type="PRINTS" id="PR00237">
    <property type="entry name" value="GPCRRHODOPSN"/>
</dbReference>
<proteinExistence type="inferred from homology"/>
<feature type="transmembrane region" description="Helical" evidence="11">
    <location>
        <begin position="201"/>
        <end position="223"/>
    </location>
</feature>
<comment type="similarity">
    <text evidence="2">Belongs to the G-protein coupled receptor 1 family.</text>
</comment>
<evidence type="ECO:0000256" key="2">
    <source>
        <dbReference type="ARBA" id="ARBA00010663"/>
    </source>
</evidence>
<feature type="compositionally biased region" description="Polar residues" evidence="10">
    <location>
        <begin position="352"/>
        <end position="363"/>
    </location>
</feature>
<feature type="domain" description="G-protein coupled receptors family 1 profile" evidence="13">
    <location>
        <begin position="214"/>
        <end position="380"/>
    </location>
</feature>
<keyword evidence="3" id="KW-1003">Cell membrane</keyword>
<evidence type="ECO:0000256" key="11">
    <source>
        <dbReference type="SAM" id="Phobius"/>
    </source>
</evidence>
<dbReference type="PANTHER" id="PTHR24230">
    <property type="entry name" value="G-PROTEIN COUPLED RECEPTOR"/>
    <property type="match status" value="1"/>
</dbReference>
<keyword evidence="7 11" id="KW-0472">Membrane</keyword>
<gene>
    <name evidence="14" type="primary">GNRHR_2</name>
    <name evidence="14" type="ORF">AVEN_141812_1</name>
</gene>
<dbReference type="GO" id="GO:0035237">
    <property type="term" value="F:corazonin receptor activity"/>
    <property type="evidence" value="ECO:0007669"/>
    <property type="project" value="TreeGrafter"/>
</dbReference>
<protein>
    <submittedName>
        <fullName evidence="14">Gonadotropin-releasing hormone receptor</fullName>
    </submittedName>
</protein>
<keyword evidence="8 14" id="KW-0675">Receptor</keyword>
<dbReference type="Pfam" id="PF00001">
    <property type="entry name" value="7tm_1"/>
    <property type="match status" value="1"/>
</dbReference>
<feature type="transmembrane region" description="Helical" evidence="11">
    <location>
        <begin position="280"/>
        <end position="299"/>
    </location>
</feature>
<dbReference type="EMBL" id="BGPR01000526">
    <property type="protein sequence ID" value="GBM24738.1"/>
    <property type="molecule type" value="Genomic_DNA"/>
</dbReference>
<evidence type="ECO:0000256" key="6">
    <source>
        <dbReference type="ARBA" id="ARBA00023040"/>
    </source>
</evidence>
<name>A0A4Y2E9P9_ARAVE</name>
<feature type="signal peptide" evidence="12">
    <location>
        <begin position="1"/>
        <end position="17"/>
    </location>
</feature>
<evidence type="ECO:0000256" key="10">
    <source>
        <dbReference type="SAM" id="MobiDB-lite"/>
    </source>
</evidence>
<evidence type="ECO:0000256" key="12">
    <source>
        <dbReference type="SAM" id="SignalP"/>
    </source>
</evidence>
<evidence type="ECO:0000259" key="13">
    <source>
        <dbReference type="PROSITE" id="PS50262"/>
    </source>
</evidence>
<comment type="caution">
    <text evidence="14">The sequence shown here is derived from an EMBL/GenBank/DDBJ whole genome shotgun (WGS) entry which is preliminary data.</text>
</comment>
<dbReference type="PROSITE" id="PS50262">
    <property type="entry name" value="G_PROTEIN_RECEP_F1_2"/>
    <property type="match status" value="1"/>
</dbReference>
<evidence type="ECO:0000256" key="8">
    <source>
        <dbReference type="ARBA" id="ARBA00023170"/>
    </source>
</evidence>
<keyword evidence="5 11" id="KW-1133">Transmembrane helix</keyword>
<organism evidence="14 15">
    <name type="scientific">Araneus ventricosus</name>
    <name type="common">Orbweaver spider</name>
    <name type="synonym">Epeira ventricosa</name>
    <dbReference type="NCBI Taxonomy" id="182803"/>
    <lineage>
        <taxon>Eukaryota</taxon>
        <taxon>Metazoa</taxon>
        <taxon>Ecdysozoa</taxon>
        <taxon>Arthropoda</taxon>
        <taxon>Chelicerata</taxon>
        <taxon>Arachnida</taxon>
        <taxon>Araneae</taxon>
        <taxon>Araneomorphae</taxon>
        <taxon>Entelegynae</taxon>
        <taxon>Araneoidea</taxon>
        <taxon>Araneidae</taxon>
        <taxon>Araneus</taxon>
    </lineage>
</organism>
<keyword evidence="15" id="KW-1185">Reference proteome</keyword>
<dbReference type="Gene3D" id="1.20.1070.10">
    <property type="entry name" value="Rhodopsin 7-helix transmembrane proteins"/>
    <property type="match status" value="1"/>
</dbReference>
<dbReference type="InterPro" id="IPR017452">
    <property type="entry name" value="GPCR_Rhodpsn_7TM"/>
</dbReference>
<evidence type="ECO:0000313" key="15">
    <source>
        <dbReference type="Proteomes" id="UP000499080"/>
    </source>
</evidence>
<keyword evidence="12" id="KW-0732">Signal</keyword>
<sequence>MIIFVVFISAIFLRGLGNNVRNEPSSNRFLNDLNTTSAKQTFYSEYKSNFRHHKLGSDFKTAANTENRSITRTNIVITSSIDQKKALHEFDSMSVKLPQEDKITQSKTGSPSGNMVSKPVSTKSEPNFKTVATIHTTSKKEHIEEFFVPQIPLPGEEVFLVIESSNNSQKFVNCTPTNSTETCGETLEHAPQFEKTTMIKVVVLFVIAGLSFIGNIATLTSILRTGRQNTSTVYILLVQLAISDILVATFCLLADALWKITVQWHGGNALCKIVKFMQMFSLYLSTYILVLIGFDRLCAIKFPMARARAKYYVRNGIICIWIISAVFSSPQEVNTIVLESFSKSDKDPGSRYENSSTHPQGIQTCRMGFRSRDTTDPLMR</sequence>
<evidence type="ECO:0000256" key="7">
    <source>
        <dbReference type="ARBA" id="ARBA00023136"/>
    </source>
</evidence>
<evidence type="ECO:0000313" key="14">
    <source>
        <dbReference type="EMBL" id="GBM24738.1"/>
    </source>
</evidence>
<keyword evidence="4 11" id="KW-0812">Transmembrane</keyword>
<evidence type="ECO:0000256" key="4">
    <source>
        <dbReference type="ARBA" id="ARBA00022692"/>
    </source>
</evidence>
<dbReference type="PANTHER" id="PTHR24230:SF163">
    <property type="entry name" value="CORAZONIN RECEPTOR, ISOFORM B"/>
    <property type="match status" value="1"/>
</dbReference>
<feature type="transmembrane region" description="Helical" evidence="11">
    <location>
        <begin position="235"/>
        <end position="260"/>
    </location>
</feature>
<keyword evidence="9" id="KW-0807">Transducer</keyword>